<evidence type="ECO:0000313" key="2">
    <source>
        <dbReference type="Proteomes" id="UP000194127"/>
    </source>
</evidence>
<reference evidence="1 2" key="1">
    <citation type="submission" date="2017-04" db="EMBL/GenBank/DDBJ databases">
        <title>Genome Sequence of the Model Brown-Rot Fungus Postia placenta SB12.</title>
        <authorList>
            <consortium name="DOE Joint Genome Institute"/>
            <person name="Gaskell J."/>
            <person name="Kersten P."/>
            <person name="Larrondo L.F."/>
            <person name="Canessa P."/>
            <person name="Martinez D."/>
            <person name="Hibbett D."/>
            <person name="Schmoll M."/>
            <person name="Kubicek C.P."/>
            <person name="Martinez A.T."/>
            <person name="Yadav J."/>
            <person name="Master E."/>
            <person name="Magnuson J.K."/>
            <person name="James T."/>
            <person name="Yaver D."/>
            <person name="Berka R."/>
            <person name="Labutti K."/>
            <person name="Lipzen A."/>
            <person name="Aerts A."/>
            <person name="Barry K."/>
            <person name="Henrissat B."/>
            <person name="Blanchette R."/>
            <person name="Grigoriev I."/>
            <person name="Cullen D."/>
        </authorList>
    </citation>
    <scope>NUCLEOTIDE SEQUENCE [LARGE SCALE GENOMIC DNA]</scope>
    <source>
        <strain evidence="1 2">MAD-698-R-SB12</strain>
    </source>
</reference>
<accession>A0A1X6MJX9</accession>
<name>A0A1X6MJX9_9APHY</name>
<dbReference type="EMBL" id="KZ110611">
    <property type="protein sequence ID" value="OSX56761.1"/>
    <property type="molecule type" value="Genomic_DNA"/>
</dbReference>
<dbReference type="Proteomes" id="UP000194127">
    <property type="component" value="Unassembled WGS sequence"/>
</dbReference>
<dbReference type="GeneID" id="36332295"/>
<keyword evidence="2" id="KW-1185">Reference proteome</keyword>
<evidence type="ECO:0000313" key="1">
    <source>
        <dbReference type="EMBL" id="OSX56761.1"/>
    </source>
</evidence>
<evidence type="ECO:0008006" key="3">
    <source>
        <dbReference type="Google" id="ProtNLM"/>
    </source>
</evidence>
<dbReference type="RefSeq" id="XP_024333555.1">
    <property type="nucleotide sequence ID" value="XM_024487346.1"/>
</dbReference>
<gene>
    <name evidence="1" type="ORF">POSPLADRAFT_1158674</name>
</gene>
<sequence>MCIDSSCSGRRTYGPPYGPLPQLPIEVWENVIDEFYEDEEELKKFTLICRAWSFRSRYHLLVESKLRSRDQVVHFARVVRSSTSHAKAVRVLCLYGSDSGLVRFVGVAAAMLAGKLPNVEELALDKLTWDPRFLHPQVFLHFSTAFASVRELGLTIVTFPSVQSFGRLICSLPSLKVLLCMNIKFSARGFNADAFCIPKILLTHLRLYEQGIGEIIDFILATGLAARLEDIVLDEPSWASALRICAPVPCQKLFEISIKILASGSMDIVERLQTLLEPHVCAEVDESLSSKKKYPIFSAIVFNLGVHDNDTEPLLAELGDMIVSRFPKLHRRGVLTVEAHRWIDSPYGRRVCAPEIVRN</sequence>
<dbReference type="STRING" id="670580.A0A1X6MJX9"/>
<proteinExistence type="predicted"/>
<organism evidence="1 2">
    <name type="scientific">Postia placenta MAD-698-R-SB12</name>
    <dbReference type="NCBI Taxonomy" id="670580"/>
    <lineage>
        <taxon>Eukaryota</taxon>
        <taxon>Fungi</taxon>
        <taxon>Dikarya</taxon>
        <taxon>Basidiomycota</taxon>
        <taxon>Agaricomycotina</taxon>
        <taxon>Agaricomycetes</taxon>
        <taxon>Polyporales</taxon>
        <taxon>Adustoporiaceae</taxon>
        <taxon>Rhodonia</taxon>
    </lineage>
</organism>
<dbReference type="AlphaFoldDB" id="A0A1X6MJX9"/>
<protein>
    <recommendedName>
        <fullName evidence="3">F-box domain-containing protein</fullName>
    </recommendedName>
</protein>
<dbReference type="OrthoDB" id="2751422at2759"/>